<organism evidence="1 2">
    <name type="scientific">Zopfia rhizophila CBS 207.26</name>
    <dbReference type="NCBI Taxonomy" id="1314779"/>
    <lineage>
        <taxon>Eukaryota</taxon>
        <taxon>Fungi</taxon>
        <taxon>Dikarya</taxon>
        <taxon>Ascomycota</taxon>
        <taxon>Pezizomycotina</taxon>
        <taxon>Dothideomycetes</taxon>
        <taxon>Dothideomycetes incertae sedis</taxon>
        <taxon>Zopfiaceae</taxon>
        <taxon>Zopfia</taxon>
    </lineage>
</organism>
<keyword evidence="2" id="KW-1185">Reference proteome</keyword>
<sequence length="84" mass="9506">IEAVASSLTLASTDLAISKAVRDCHEGYQDVGKQIQHAERRRPQLQSNLDHLSQLPLSTKEHIGPRKLPLHPMHWEILSHTQLQ</sequence>
<gene>
    <name evidence="1" type="ORF">K469DRAFT_720699</name>
</gene>
<dbReference type="Proteomes" id="UP000800200">
    <property type="component" value="Unassembled WGS sequence"/>
</dbReference>
<protein>
    <submittedName>
        <fullName evidence="1">Uncharacterized protein</fullName>
    </submittedName>
</protein>
<dbReference type="EMBL" id="ML994689">
    <property type="protein sequence ID" value="KAF2177366.1"/>
    <property type="molecule type" value="Genomic_DNA"/>
</dbReference>
<feature type="non-terminal residue" evidence="1">
    <location>
        <position position="1"/>
    </location>
</feature>
<accession>A0A6A6DIH4</accession>
<name>A0A6A6DIH4_9PEZI</name>
<evidence type="ECO:0000313" key="1">
    <source>
        <dbReference type="EMBL" id="KAF2177366.1"/>
    </source>
</evidence>
<dbReference type="AlphaFoldDB" id="A0A6A6DIH4"/>
<proteinExistence type="predicted"/>
<evidence type="ECO:0000313" key="2">
    <source>
        <dbReference type="Proteomes" id="UP000800200"/>
    </source>
</evidence>
<reference evidence="1" key="1">
    <citation type="journal article" date="2020" name="Stud. Mycol.">
        <title>101 Dothideomycetes genomes: a test case for predicting lifestyles and emergence of pathogens.</title>
        <authorList>
            <person name="Haridas S."/>
            <person name="Albert R."/>
            <person name="Binder M."/>
            <person name="Bloem J."/>
            <person name="Labutti K."/>
            <person name="Salamov A."/>
            <person name="Andreopoulos B."/>
            <person name="Baker S."/>
            <person name="Barry K."/>
            <person name="Bills G."/>
            <person name="Bluhm B."/>
            <person name="Cannon C."/>
            <person name="Castanera R."/>
            <person name="Culley D."/>
            <person name="Daum C."/>
            <person name="Ezra D."/>
            <person name="Gonzalez J."/>
            <person name="Henrissat B."/>
            <person name="Kuo A."/>
            <person name="Liang C."/>
            <person name="Lipzen A."/>
            <person name="Lutzoni F."/>
            <person name="Magnuson J."/>
            <person name="Mondo S."/>
            <person name="Nolan M."/>
            <person name="Ohm R."/>
            <person name="Pangilinan J."/>
            <person name="Park H.-J."/>
            <person name="Ramirez L."/>
            <person name="Alfaro M."/>
            <person name="Sun H."/>
            <person name="Tritt A."/>
            <person name="Yoshinaga Y."/>
            <person name="Zwiers L.-H."/>
            <person name="Turgeon B."/>
            <person name="Goodwin S."/>
            <person name="Spatafora J."/>
            <person name="Crous P."/>
            <person name="Grigoriev I."/>
        </authorList>
    </citation>
    <scope>NUCLEOTIDE SEQUENCE</scope>
    <source>
        <strain evidence="1">CBS 207.26</strain>
    </source>
</reference>